<proteinExistence type="predicted"/>
<dbReference type="SMART" id="SM00823">
    <property type="entry name" value="PKS_PP"/>
    <property type="match status" value="3"/>
</dbReference>
<evidence type="ECO:0000313" key="8">
    <source>
        <dbReference type="EMBL" id="BAL91097.1"/>
    </source>
</evidence>
<dbReference type="CDD" id="cd00833">
    <property type="entry name" value="PKS"/>
    <property type="match status" value="1"/>
</dbReference>
<gene>
    <name evidence="8" type="ordered locus">AMIS_58770</name>
</gene>
<dbReference type="InterPro" id="IPR032821">
    <property type="entry name" value="PKS_assoc"/>
</dbReference>
<dbReference type="PANTHER" id="PTHR45527">
    <property type="entry name" value="NONRIBOSOMAL PEPTIDE SYNTHETASE"/>
    <property type="match status" value="1"/>
</dbReference>
<feature type="region of interest" description="Disordered" evidence="5">
    <location>
        <begin position="559"/>
        <end position="595"/>
    </location>
</feature>
<feature type="domain" description="Ketosynthase family 3 (KS3)" evidence="7">
    <location>
        <begin position="704"/>
        <end position="1102"/>
    </location>
</feature>
<evidence type="ECO:0000256" key="4">
    <source>
        <dbReference type="ARBA" id="ARBA00022679"/>
    </source>
</evidence>
<dbReference type="PROSITE" id="PS52004">
    <property type="entry name" value="KS3_2"/>
    <property type="match status" value="1"/>
</dbReference>
<dbReference type="SMART" id="SM00825">
    <property type="entry name" value="PKS_KS"/>
    <property type="match status" value="1"/>
</dbReference>
<evidence type="ECO:0000259" key="7">
    <source>
        <dbReference type="PROSITE" id="PS52004"/>
    </source>
</evidence>
<dbReference type="GO" id="GO:0031177">
    <property type="term" value="F:phosphopantetheine binding"/>
    <property type="evidence" value="ECO:0007669"/>
    <property type="project" value="InterPro"/>
</dbReference>
<dbReference type="InterPro" id="IPR020845">
    <property type="entry name" value="AMP-binding_CS"/>
</dbReference>
<evidence type="ECO:0000259" key="6">
    <source>
        <dbReference type="PROSITE" id="PS50075"/>
    </source>
</evidence>
<accession>I0HDL0</accession>
<dbReference type="InterPro" id="IPR036291">
    <property type="entry name" value="NAD(P)-bd_dom_sf"/>
</dbReference>
<dbReference type="InterPro" id="IPR014030">
    <property type="entry name" value="Ketoacyl_synth_N"/>
</dbReference>
<dbReference type="SUPFAM" id="SSF47336">
    <property type="entry name" value="ACP-like"/>
    <property type="match status" value="3"/>
</dbReference>
<dbReference type="Pfam" id="PF00550">
    <property type="entry name" value="PP-binding"/>
    <property type="match status" value="3"/>
</dbReference>
<dbReference type="STRING" id="512565.AMIS_58770"/>
<dbReference type="InterPro" id="IPR009081">
    <property type="entry name" value="PP-bd_ACP"/>
</dbReference>
<dbReference type="GO" id="GO:0004315">
    <property type="term" value="F:3-oxoacyl-[acyl-carrier-protein] synthase activity"/>
    <property type="evidence" value="ECO:0007669"/>
    <property type="project" value="InterPro"/>
</dbReference>
<evidence type="ECO:0000313" key="9">
    <source>
        <dbReference type="Proteomes" id="UP000007882"/>
    </source>
</evidence>
<dbReference type="InterPro" id="IPR014031">
    <property type="entry name" value="Ketoacyl_synth_C"/>
</dbReference>
<dbReference type="InterPro" id="IPR020841">
    <property type="entry name" value="PKS_Beta-ketoAc_synthase_dom"/>
</dbReference>
<dbReference type="eggNOG" id="COG0318">
    <property type="taxonomic scope" value="Bacteria"/>
</dbReference>
<keyword evidence="9" id="KW-1185">Reference proteome</keyword>
<dbReference type="PROSITE" id="PS50075">
    <property type="entry name" value="CARRIER"/>
    <property type="match status" value="3"/>
</dbReference>
<dbReference type="Gene3D" id="3.40.47.10">
    <property type="match status" value="1"/>
</dbReference>
<dbReference type="SMART" id="SM00822">
    <property type="entry name" value="PKS_KR"/>
    <property type="match status" value="1"/>
</dbReference>
<dbReference type="InterPro" id="IPR006162">
    <property type="entry name" value="Ppantetheine_attach_site"/>
</dbReference>
<dbReference type="SUPFAM" id="SSF52777">
    <property type="entry name" value="CoA-dependent acyltransferases"/>
    <property type="match status" value="4"/>
</dbReference>
<dbReference type="eggNOG" id="COG3321">
    <property type="taxonomic scope" value="Bacteria"/>
</dbReference>
<feature type="region of interest" description="Disordered" evidence="5">
    <location>
        <begin position="2210"/>
        <end position="2231"/>
    </location>
</feature>
<evidence type="ECO:0000256" key="1">
    <source>
        <dbReference type="ARBA" id="ARBA00001957"/>
    </source>
</evidence>
<dbReference type="PROSITE" id="PS00606">
    <property type="entry name" value="KS3_1"/>
    <property type="match status" value="1"/>
</dbReference>
<dbReference type="InterPro" id="IPR010071">
    <property type="entry name" value="AA_adenyl_dom"/>
</dbReference>
<dbReference type="PANTHER" id="PTHR45527:SF1">
    <property type="entry name" value="FATTY ACID SYNTHASE"/>
    <property type="match status" value="1"/>
</dbReference>
<dbReference type="SUPFAM" id="SSF51735">
    <property type="entry name" value="NAD(P)-binding Rossmann-fold domains"/>
    <property type="match status" value="3"/>
</dbReference>
<dbReference type="InterPro" id="IPR023213">
    <property type="entry name" value="CAT-like_dom_sf"/>
</dbReference>
<dbReference type="PATRIC" id="fig|512565.3.peg.5874"/>
<organism evidence="8 9">
    <name type="scientific">Actinoplanes missouriensis (strain ATCC 14538 / DSM 43046 / CBS 188.64 / JCM 3121 / NBRC 102363 / NCIMB 12654 / NRRL B-3342 / UNCC 431)</name>
    <dbReference type="NCBI Taxonomy" id="512565"/>
    <lineage>
        <taxon>Bacteria</taxon>
        <taxon>Bacillati</taxon>
        <taxon>Actinomycetota</taxon>
        <taxon>Actinomycetes</taxon>
        <taxon>Micromonosporales</taxon>
        <taxon>Micromonosporaceae</taxon>
        <taxon>Actinoplanes</taxon>
    </lineage>
</organism>
<dbReference type="Gene3D" id="3.30.300.30">
    <property type="match status" value="2"/>
</dbReference>
<dbReference type="Gene3D" id="3.30.559.10">
    <property type="entry name" value="Chloramphenicol acetyltransferase-like domain"/>
    <property type="match status" value="2"/>
</dbReference>
<dbReference type="GO" id="GO:0005737">
    <property type="term" value="C:cytoplasm"/>
    <property type="evidence" value="ECO:0007669"/>
    <property type="project" value="TreeGrafter"/>
</dbReference>
<name>I0HDL0_ACTM4</name>
<dbReference type="InterPro" id="IPR018201">
    <property type="entry name" value="Ketoacyl_synth_AS"/>
</dbReference>
<dbReference type="PROSITE" id="PS00455">
    <property type="entry name" value="AMP_BINDING"/>
    <property type="match status" value="2"/>
</dbReference>
<dbReference type="CDD" id="cd05930">
    <property type="entry name" value="A_NRPS"/>
    <property type="match status" value="1"/>
</dbReference>
<dbReference type="InterPro" id="IPR036736">
    <property type="entry name" value="ACP-like_sf"/>
</dbReference>
<feature type="region of interest" description="Disordered" evidence="5">
    <location>
        <begin position="2756"/>
        <end position="2780"/>
    </location>
</feature>
<dbReference type="InterPro" id="IPR042099">
    <property type="entry name" value="ANL_N_sf"/>
</dbReference>
<dbReference type="Gene3D" id="3.30.70.3290">
    <property type="match status" value="2"/>
</dbReference>
<evidence type="ECO:0000256" key="5">
    <source>
        <dbReference type="SAM" id="MobiDB-lite"/>
    </source>
</evidence>
<dbReference type="PROSITE" id="PS00012">
    <property type="entry name" value="PHOSPHOPANTETHEINE"/>
    <property type="match status" value="2"/>
</dbReference>
<dbReference type="NCBIfam" id="TIGR01733">
    <property type="entry name" value="AA-adenyl-dom"/>
    <property type="match status" value="1"/>
</dbReference>
<dbReference type="SUPFAM" id="SSF53901">
    <property type="entry name" value="Thiolase-like"/>
    <property type="match status" value="1"/>
</dbReference>
<dbReference type="GO" id="GO:0006633">
    <property type="term" value="P:fatty acid biosynthetic process"/>
    <property type="evidence" value="ECO:0007669"/>
    <property type="project" value="InterPro"/>
</dbReference>
<dbReference type="InterPro" id="IPR016039">
    <property type="entry name" value="Thiolase-like"/>
</dbReference>
<dbReference type="GO" id="GO:0043041">
    <property type="term" value="P:amino acid activation for nonribosomal peptide biosynthetic process"/>
    <property type="evidence" value="ECO:0007669"/>
    <property type="project" value="TreeGrafter"/>
</dbReference>
<dbReference type="InterPro" id="IPR045851">
    <property type="entry name" value="AMP-bd_C_sf"/>
</dbReference>
<feature type="compositionally biased region" description="Low complexity" evidence="5">
    <location>
        <begin position="2381"/>
        <end position="2404"/>
    </location>
</feature>
<evidence type="ECO:0000256" key="2">
    <source>
        <dbReference type="ARBA" id="ARBA00022450"/>
    </source>
</evidence>
<keyword evidence="4" id="KW-0808">Transferase</keyword>
<dbReference type="InterPro" id="IPR020806">
    <property type="entry name" value="PKS_PP-bd"/>
</dbReference>
<dbReference type="Gene3D" id="3.40.50.12780">
    <property type="entry name" value="N-terminal domain of ligase-like"/>
    <property type="match status" value="2"/>
</dbReference>
<dbReference type="Pfam" id="PF00668">
    <property type="entry name" value="Condensation"/>
    <property type="match status" value="2"/>
</dbReference>
<sequence length="3632" mass="379830">MIFGNVPAMTLTDVLARAAALAPDQGIVHVGDTDRLVGYAELHADALRVAGGLRAAGLRPGDPLLVVAAAGEDFLALFWGAVLAGVVPVPLPPEPDRLAAVRRHLSSPGSPSPALAGDPVVPGALSLETLRSAEPLSAAHPARPDDVAFLQFSSGSTGTPKGVELTHRNVVANLDQAARASGTGPSDVVVTWMPYFHDMGLIGTHLTPVHVRCRQVRISPLTFAKRPETWLRVAARHRGTVLSAANFALALVVRRVPDALLEGLDLSSVRLVMVGAEPISPAVWRAFAAKMERAGLRRSALAPVYGLAEATVAVAFPPMGEVAEPVALSRAALARGVALPVSSAASAASAASAVEFMDVGHPVPGCAVRIVDADGIVVEDGLVGAVQVAGPNVTRGYHRDPRATAAALTGDGWLRTGDIGFLRNGRLVISGREKDVLFVHGRNFHAADLEEVAAATPGLGAGPVAVVGATDPDGGRELVVLFLAAPAVRSDPGAAERARRRVAEALGYDNVRAEVVPRGAFARTTSGKLRRQPLRDRISAMLAEPHAIRPRATKPFATKPFATKPRAAEPRAAEPRAPEVHPAAAPARSAPEISSDTGYFRSRRDMEGLVRAVWARVLRIEPETIGAEDRFLAIGGSSLAAMEVLAGLEDALGRTLDPVLLRDCATVPALADRLLAGPLPAAAEPAVPLPALTESAAAAEAGISHDLAIIGMACRFPDADTPEQFWNNLINGRDSVTRSDRWDGYGAFLADPSLFDAGYFGIGDEEARLLDPHARIFLELAHEALERAGYAGPRRHGRRIGVFAAVGESGYPELLRDTIAGAGAHALTGSLRNLTPARVAHLLDLHGPAVAIDTACSSALVALHLARLSLTAGDCDVAIVGGVNLNLTSTGHSLLAGAQALSPTGRCRAFAGDADGFVPGEGGAVLVLTRPETTGGAPVLALLKGTAVNNDGRSLSLMAPNPVLQREVVAEPYRRMGVDPAGVTYIEAHGTGTPVGDPIEARSLAHAFPPRPGGEPRLLGSVKTNIGHLLNAAAMPALLKVILAFQHRELPPSLHRGEPSHRFDLAAAGFEVLTERRPWTGSLAAVNSFGFGGTNAHAVLAAPSPTAPGEAVLISSPASTTDISRESPDAPQRTGPRLLTLSAHSAKALAAVVADLTDHLREHPELHEHDVCGTASTARDDHPYRIGLVCEGDLVERLAAAQPAPRAGRAPRVAFLFTESAPSGVAEAARLRACGIRPDAVAGHDDGELTEATITRLLTDGFDTFVVFGGRREVLPLLPDGSALIAGTDARAILETAAELWRRGARLDRATLDAGSHRVPLPTYPFQRRQFWITPPVTLATPRWLPEPLTASDPTGEVSVLWGSFNAMTAPASGHLLVITENALVTGEDGEAHDPAQAIRLGLAMAWADENPHLGVRVIDLSTSDPEQDRHDVVAREAAAPPSPGPASVVAWRNGRRLARSFTPEPAPQRVDLPPDGSYLIVGGAGAAGSAIARDLARRGRPSLLLAGRSAEPVTLLAELRALGATAEYRVADIAVDSDVAALVGGWTFDVVVQAAGVVRPGSLRSKSAADLEAGLAAKVTGTASLFAAVARRKPALGDRSATGAGTDSGPLFIALSSVSSVVPGLGGAIGEYVAGNAFLDAFAAAQRAAGHRFVAVNLPALSGGGLANGIDGQLPVSRVPEILWSAAGLNVAQVLVSAPVSGPTRTISAPFPSLAAPHVIVESPGAAERSPHAAPEELVAVVRELLGGALDREPSSIGLDEPFLTLGLDSLTAVDLVKELETRLGRSLSTTLFFEHRTLGELAGHLAGPESFPLSPVQRAFHTAGRLYPEVPAYAYVRQTVTGPLDPDRLREAFVALEERHPMLRVRIDAGGQRFSSGDTASWFRVVELDRPLAEIDAELRNATFDLAREAPIRAVLAVERPEPGSGGVSHLLVVAHHAAADGYSLAILGDELWSIYGGSAPGGSPATTFAEHEALRAAPKPADLDHWRTALSGYPSLTLPFDGSPEPRPPYAVHQVSADPALTAALEEQARAAGVSLFHLVLAAYVRCLSRWTGQSAVPVLVARAGREARLAGIDRMVGPFADTLPVLATVEPGEPVAALAGRLRDRWLVSEQHGSVSSLDLARLLVDVQTASFSFARFPSAGVTAADQVTATVAGTASAATRLGLVCFEAHGGLHFSWNHPAGLFEPATVARFAAEHLAEVTALAHAGSTPAAEAPAHGDPWDTPELTVTQDQPTAARAHGGPLSTPSIVERIRAQCRLTPMAVAVLTSGKPLSYGDLDLASDRLAATLEAHLSAAGTGGNSGHRRVGLLTGRGSATVIGLLGILKANAAWIPLDATHPPARLTDQLTRTRADIVVCDPETRNVTHELGAFTLVDATAPPAATQPPTATQPAGAPHATTQPPTAPPPIENRPDDIAYVIFTSGSTGRPKAVPITHRSMVNYLDWAIGEFGYHSGDRLAQTASLCFDASVRQLLAPLLVGATVVTWDNETVRDPAELFERLAEDRVTVWSSVPTLWERLLGAAEKSRRNPPLRLVHVGGEELSPVHVRRWFDRFGPGQKITNLYGPTETTINATCHVITARPADDVLRLPIGKPIGGTVVAVLSETPAARPCAAGEVGELYIAGAGLSPGYLDDPEQTAARFVERDGRRWYRSGDRAVIDADGLLWFRGRVDDQVKLHGYRIEPGEVTAALRRHPSVESAAVRVEAGRLTAWVQPGEPVEPAELRAFLATSLPPYLVPSRFEIVPALPLTATGKVQLPPSPSDTTATPADHVDETAEPATRTERLLAAIWCDQLGLARVRRDDDYFQLGGDSIGVLDMFATLETALETARREEAPAPTRGATEPLALPRPTVIYRHRTLAALASVIDAAHAATPEPMPAPAAASTLTATPAHDDGAFPLTASQRGFLLADALGAPSTWLATPRIHGPIDRERFQHAVDTLVERHPMLRTVIHADSRPPMQRELASPGRLTVAFEPNPAPLHEELATEKAHRFDPARWPLLRLRLLRTGPEEHVLIMHAHHLIGDGYSVALLARELFAVYDGAKLPPLRSTFRDYVALLDGLTPEVVEGGSFGGGTVSATDFTVTGRVPFSTVLSAYREALTSVIGAPESVIGVAVTGRDHALPDLARIFGPCATAVAAALGTDLAEARTRTFVAPRGWRYFLTYLDFDALGPLSGETLRWEWSDSDSDLTVPSGTDVLLAARPIDGGLRVTLRGHLPAEIVERLAAALRTALRRLDAALIGYLPAPAQIAQLIPSSVRAMLPALDRESIRAALFPDRSARLLETADTPLGRSGFVCLPRFADELGNPGLAEAAAAAVDIAAGHGARTVSLAGMIPAHTGYGTAVSELIRSNTVITTGHAVTAASVVRTTLAALAAQGRKLSGSVVAVVGVGSIGSSSLRLLLDRGPETPAGLILCDLPAAAGRLADLADSLPGIPTEIVAATPAAPDAVYRADVIVAATSGGPGTVDVDRLRPGTIVVDDSFPHCFDTAKALTRMRERADVLIVGGGLLDCGPSTREAAPGLPAAQFSLPGTIASCQLESLLHATAGALDPTARNARPTAGGHGTEAGVAGAARTTGLPAVLGPVNAEQAAVYGAALDAAGVRAAPLHLLGTVVAPGTGQSQEGTHHSQP</sequence>
<comment type="cofactor">
    <cofactor evidence="1">
        <name>pantetheine 4'-phosphate</name>
        <dbReference type="ChEBI" id="CHEBI:47942"/>
    </cofactor>
</comment>
<dbReference type="SMART" id="SM01294">
    <property type="entry name" value="PKS_PP_betabranch"/>
    <property type="match status" value="1"/>
</dbReference>
<dbReference type="InterPro" id="IPR057326">
    <property type="entry name" value="KR_dom"/>
</dbReference>
<dbReference type="SUPFAM" id="SSF56801">
    <property type="entry name" value="Acetyl-CoA synthetase-like"/>
    <property type="match status" value="2"/>
</dbReference>
<dbReference type="KEGG" id="ams:AMIS_58770"/>
<dbReference type="Gene3D" id="3.30.559.30">
    <property type="entry name" value="Nonribosomal peptide synthetase, condensation domain"/>
    <property type="match status" value="1"/>
</dbReference>
<dbReference type="InterPro" id="IPR013968">
    <property type="entry name" value="PKS_KR"/>
</dbReference>
<dbReference type="eggNOG" id="COG1020">
    <property type="taxonomic scope" value="Bacteria"/>
</dbReference>
<dbReference type="InterPro" id="IPR001242">
    <property type="entry name" value="Condensation_dom"/>
</dbReference>
<dbReference type="Gene3D" id="3.40.50.720">
    <property type="entry name" value="NAD(P)-binding Rossmann-like Domain"/>
    <property type="match status" value="2"/>
</dbReference>
<dbReference type="Proteomes" id="UP000007882">
    <property type="component" value="Chromosome"/>
</dbReference>
<feature type="compositionally biased region" description="Basic and acidic residues" evidence="5">
    <location>
        <begin position="566"/>
        <end position="579"/>
    </location>
</feature>
<keyword evidence="3" id="KW-0597">Phosphoprotein</keyword>
<feature type="domain" description="Carrier" evidence="6">
    <location>
        <begin position="1734"/>
        <end position="1811"/>
    </location>
</feature>
<dbReference type="InterPro" id="IPR000873">
    <property type="entry name" value="AMP-dep_synth/lig_dom"/>
</dbReference>
<dbReference type="EMBL" id="AP012319">
    <property type="protein sequence ID" value="BAL91097.1"/>
    <property type="molecule type" value="Genomic_DNA"/>
</dbReference>
<dbReference type="Gene3D" id="1.10.1200.10">
    <property type="entry name" value="ACP-like"/>
    <property type="match status" value="3"/>
</dbReference>
<dbReference type="Pfam" id="PF13193">
    <property type="entry name" value="AMP-binding_C"/>
    <property type="match status" value="1"/>
</dbReference>
<evidence type="ECO:0000256" key="3">
    <source>
        <dbReference type="ARBA" id="ARBA00022553"/>
    </source>
</evidence>
<feature type="domain" description="Carrier" evidence="6">
    <location>
        <begin position="601"/>
        <end position="678"/>
    </location>
</feature>
<dbReference type="Pfam" id="PF00501">
    <property type="entry name" value="AMP-binding"/>
    <property type="match status" value="2"/>
</dbReference>
<dbReference type="Pfam" id="PF00109">
    <property type="entry name" value="ketoacyl-synt"/>
    <property type="match status" value="1"/>
</dbReference>
<dbReference type="InterPro" id="IPR025110">
    <property type="entry name" value="AMP-bd_C"/>
</dbReference>
<keyword evidence="2" id="KW-0596">Phosphopantetheine</keyword>
<feature type="domain" description="Carrier" evidence="6">
    <location>
        <begin position="2779"/>
        <end position="2872"/>
    </location>
</feature>
<dbReference type="Pfam" id="PF08659">
    <property type="entry name" value="KR"/>
    <property type="match status" value="1"/>
</dbReference>
<feature type="region of interest" description="Disordered" evidence="5">
    <location>
        <begin position="2381"/>
        <end position="2414"/>
    </location>
</feature>
<protein>
    <submittedName>
        <fullName evidence="8">Putative NRPS-type-I PKS fusion protein</fullName>
    </submittedName>
</protein>
<dbReference type="Pfam" id="PF02801">
    <property type="entry name" value="Ketoacyl-synt_C"/>
    <property type="match status" value="1"/>
</dbReference>
<reference evidence="8 9" key="1">
    <citation type="submission" date="2012-02" db="EMBL/GenBank/DDBJ databases">
        <title>Complete genome sequence of Actinoplanes missouriensis 431 (= NBRC 102363).</title>
        <authorList>
            <person name="Ohnishi Y."/>
            <person name="Ishikawa J."/>
            <person name="Sekine M."/>
            <person name="Hosoyama A."/>
            <person name="Harada T."/>
            <person name="Narita H."/>
            <person name="Hata T."/>
            <person name="Konno Y."/>
            <person name="Tutikane K."/>
            <person name="Fujita N."/>
            <person name="Horinouchi S."/>
            <person name="Hayakawa M."/>
        </authorList>
    </citation>
    <scope>NUCLEOTIDE SEQUENCE [LARGE SCALE GENOMIC DNA]</scope>
    <source>
        <strain evidence="9">ATCC 14538 / DSM 43046 / CBS 188.64 / JCM 3121 / NBRC 102363 / NCIMB 12654 / NRRL B-3342 / UNCC 431</strain>
    </source>
</reference>
<dbReference type="Pfam" id="PF16197">
    <property type="entry name" value="KAsynt_C_assoc"/>
    <property type="match status" value="1"/>
</dbReference>
<dbReference type="GO" id="GO:0044550">
    <property type="term" value="P:secondary metabolite biosynthetic process"/>
    <property type="evidence" value="ECO:0007669"/>
    <property type="project" value="TreeGrafter"/>
</dbReference>
<dbReference type="HOGENOM" id="CLU_224570_0_0_11"/>